<keyword evidence="5" id="KW-1185">Reference proteome</keyword>
<organism evidence="4 5">
    <name type="scientific">Mesobacillus persicus</name>
    <dbReference type="NCBI Taxonomy" id="930146"/>
    <lineage>
        <taxon>Bacteria</taxon>
        <taxon>Bacillati</taxon>
        <taxon>Bacillota</taxon>
        <taxon>Bacilli</taxon>
        <taxon>Bacillales</taxon>
        <taxon>Bacillaceae</taxon>
        <taxon>Mesobacillus</taxon>
    </lineage>
</organism>
<sequence>MNRYREIVSIIARNGYVYIIEEIGLRHLVSTKERVLTDFREGNVKEYANRIRSLFEELGPTFIKIGQVLSIRSDFLPVEIIRELEKLQDHVPSVPVAEINESIRKELGKPVEEIFLQFNEKCVAAASIGQVHSAILKTGEHVMVKVQRPGIHKVVYTDLEILKDLAILLEKRYKLAKDYRLSAVVNELSKSIKKELDYLQEARNTETIQLQFNGHERIKVPTVYWDYTTSHILTVEAMPGVKITDRLIISLPMERKRKIADLLVESFVGQIFVEGFFHADPHPGNIRYDYVEDRLGLIDFGQVGSLTARMRYDATTLLIGLMREDTDTIVKALYRLADVPPTVNEKNFYDDIERIRKRYIHIPLGELNLGLAIQEVFASAQDHQIIINSELTMTAKTLITVEGIIKEIDPDINLLTLAKPYGEKLLFDRYNPANMGKRMLENAESFSDSLTNMPGKIEKLVNQSINGELTIVASLSEIKEILKKLDRVSNKISFSLSMIAFSIVLLAVVIGVTFGNASFPTGLPIIEVSIFIGFFMFLWILVSIFKSGLF</sequence>
<evidence type="ECO:0000256" key="1">
    <source>
        <dbReference type="ARBA" id="ARBA00009670"/>
    </source>
</evidence>
<gene>
    <name evidence="4" type="ORF">SAMN05192533_101159</name>
</gene>
<dbReference type="EMBL" id="FOBW01000001">
    <property type="protein sequence ID" value="SEM13607.1"/>
    <property type="molecule type" value="Genomic_DNA"/>
</dbReference>
<reference evidence="5" key="1">
    <citation type="submission" date="2016-10" db="EMBL/GenBank/DDBJ databases">
        <authorList>
            <person name="Varghese N."/>
            <person name="Submissions S."/>
        </authorList>
    </citation>
    <scope>NUCLEOTIDE SEQUENCE [LARGE SCALE GENOMIC DNA]</scope>
    <source>
        <strain evidence="5">B48,IBRC-M 10115,DSM 25386,CECT 8001</strain>
    </source>
</reference>
<comment type="similarity">
    <text evidence="1">Belongs to the protein kinase superfamily. ADCK protein kinase family.</text>
</comment>
<dbReference type="InterPro" id="IPR011009">
    <property type="entry name" value="Kinase-like_dom_sf"/>
</dbReference>
<proteinExistence type="inferred from homology"/>
<accession>A0A1H7VXT3</accession>
<evidence type="ECO:0000259" key="3">
    <source>
        <dbReference type="Pfam" id="PF03109"/>
    </source>
</evidence>
<dbReference type="PANTHER" id="PTHR10566:SF113">
    <property type="entry name" value="PROTEIN ACTIVITY OF BC1 COMPLEX KINASE 7, CHLOROPLASTIC"/>
    <property type="match status" value="1"/>
</dbReference>
<dbReference type="InterPro" id="IPR004147">
    <property type="entry name" value="ABC1_dom"/>
</dbReference>
<feature type="domain" description="ABC1 atypical kinase-like" evidence="3">
    <location>
        <begin position="86"/>
        <end position="332"/>
    </location>
</feature>
<dbReference type="STRING" id="930146.SAMN05192533_101159"/>
<dbReference type="InterPro" id="IPR050154">
    <property type="entry name" value="UbiB_kinase"/>
</dbReference>
<dbReference type="CDD" id="cd05121">
    <property type="entry name" value="ABC1_ADCK3-like"/>
    <property type="match status" value="1"/>
</dbReference>
<evidence type="ECO:0000313" key="5">
    <source>
        <dbReference type="Proteomes" id="UP000198553"/>
    </source>
</evidence>
<feature type="transmembrane region" description="Helical" evidence="2">
    <location>
        <begin position="525"/>
        <end position="545"/>
    </location>
</feature>
<keyword evidence="2" id="KW-0472">Membrane</keyword>
<keyword evidence="2" id="KW-1133">Transmembrane helix</keyword>
<evidence type="ECO:0000256" key="2">
    <source>
        <dbReference type="SAM" id="Phobius"/>
    </source>
</evidence>
<name>A0A1H7VXT3_9BACI</name>
<evidence type="ECO:0000313" key="4">
    <source>
        <dbReference type="EMBL" id="SEM13607.1"/>
    </source>
</evidence>
<dbReference type="AlphaFoldDB" id="A0A1H7VXT3"/>
<dbReference type="SUPFAM" id="SSF56112">
    <property type="entry name" value="Protein kinase-like (PK-like)"/>
    <property type="match status" value="1"/>
</dbReference>
<dbReference type="PANTHER" id="PTHR10566">
    <property type="entry name" value="CHAPERONE-ACTIVITY OF BC1 COMPLEX CABC1 -RELATED"/>
    <property type="match status" value="1"/>
</dbReference>
<keyword evidence="2" id="KW-0812">Transmembrane</keyword>
<feature type="transmembrane region" description="Helical" evidence="2">
    <location>
        <begin position="492"/>
        <end position="513"/>
    </location>
</feature>
<dbReference type="Proteomes" id="UP000198553">
    <property type="component" value="Unassembled WGS sequence"/>
</dbReference>
<protein>
    <submittedName>
        <fullName evidence="4">2-octaprenylphenol hydroxylase</fullName>
    </submittedName>
</protein>
<dbReference type="Pfam" id="PF03109">
    <property type="entry name" value="ABC1"/>
    <property type="match status" value="1"/>
</dbReference>